<organism evidence="2 3">
    <name type="scientific">Anas platyrhynchos</name>
    <name type="common">Mallard</name>
    <name type="synonym">Anas boschas</name>
    <dbReference type="NCBI Taxonomy" id="8839"/>
    <lineage>
        <taxon>Eukaryota</taxon>
        <taxon>Metazoa</taxon>
        <taxon>Chordata</taxon>
        <taxon>Craniata</taxon>
        <taxon>Vertebrata</taxon>
        <taxon>Euteleostomi</taxon>
        <taxon>Archelosauria</taxon>
        <taxon>Archosauria</taxon>
        <taxon>Dinosauria</taxon>
        <taxon>Saurischia</taxon>
        <taxon>Theropoda</taxon>
        <taxon>Coelurosauria</taxon>
        <taxon>Aves</taxon>
        <taxon>Neognathae</taxon>
        <taxon>Galloanserae</taxon>
        <taxon>Anseriformes</taxon>
        <taxon>Anatidae</taxon>
        <taxon>Anatinae</taxon>
        <taxon>Anas</taxon>
    </lineage>
</organism>
<evidence type="ECO:0000313" key="3">
    <source>
        <dbReference type="Proteomes" id="UP000296049"/>
    </source>
</evidence>
<accession>R0M8J0</accession>
<evidence type="ECO:0000313" key="2">
    <source>
        <dbReference type="EMBL" id="EOB09083.1"/>
    </source>
</evidence>
<dbReference type="EMBL" id="KB742393">
    <property type="protein sequence ID" value="EOB09083.1"/>
    <property type="molecule type" value="Genomic_DNA"/>
</dbReference>
<name>R0M8J0_ANAPL</name>
<feature type="region of interest" description="Disordered" evidence="1">
    <location>
        <begin position="135"/>
        <end position="237"/>
    </location>
</feature>
<reference evidence="3" key="1">
    <citation type="journal article" date="2013" name="Nat. Genet.">
        <title>The duck genome and transcriptome provide insight into an avian influenza virus reservoir species.</title>
        <authorList>
            <person name="Huang Y."/>
            <person name="Li Y."/>
            <person name="Burt D.W."/>
            <person name="Chen H."/>
            <person name="Zhang Y."/>
            <person name="Qian W."/>
            <person name="Kim H."/>
            <person name="Gan S."/>
            <person name="Zhao Y."/>
            <person name="Li J."/>
            <person name="Yi K."/>
            <person name="Feng H."/>
            <person name="Zhu P."/>
            <person name="Li B."/>
            <person name="Liu Q."/>
            <person name="Fairley S."/>
            <person name="Magor K.E."/>
            <person name="Du Z."/>
            <person name="Hu X."/>
            <person name="Goodman L."/>
            <person name="Tafer H."/>
            <person name="Vignal A."/>
            <person name="Lee T."/>
            <person name="Kim K.W."/>
            <person name="Sheng Z."/>
            <person name="An Y."/>
            <person name="Searle S."/>
            <person name="Herrero J."/>
            <person name="Groenen M.A."/>
            <person name="Crooijmans R.P."/>
            <person name="Faraut T."/>
            <person name="Cai Q."/>
            <person name="Webster R.G."/>
            <person name="Aldridge J.R."/>
            <person name="Warren W.C."/>
            <person name="Bartschat S."/>
            <person name="Kehr S."/>
            <person name="Marz M."/>
            <person name="Stadler P.F."/>
            <person name="Smith J."/>
            <person name="Kraus R.H."/>
            <person name="Zhao Y."/>
            <person name="Ren L."/>
            <person name="Fei J."/>
            <person name="Morisson M."/>
            <person name="Kaiser P."/>
            <person name="Griffin D.K."/>
            <person name="Rao M."/>
            <person name="Pitel F."/>
            <person name="Wang J."/>
            <person name="Li N."/>
        </authorList>
    </citation>
    <scope>NUCLEOTIDE SEQUENCE [LARGE SCALE GENOMIC DNA]</scope>
</reference>
<feature type="compositionally biased region" description="Basic and acidic residues" evidence="1">
    <location>
        <begin position="138"/>
        <end position="148"/>
    </location>
</feature>
<gene>
    <name evidence="2" type="ORF">Anapl_10794</name>
</gene>
<proteinExistence type="predicted"/>
<sequence length="237" mass="25729">MEGQQLALHCYISGATRRLHGQSEDSHVTRCQVNPLTGEVAQRFQQQQASCWLSTQKARRKQRCCTPVPSAATESQRHEQGCQSNEAVSVISSAWTSEDVVHSRDPGSECHNLLEDDEVESRQSSAGPAGLEVLSSRAGEEEHQHVAESSRGNAVAGARPSHFTPDLLEDDEVESRQSSAGPAGLEVLSSRAGEEEHQHVAESSGFACQHGAVREESATTSGSFRTMPLQQEWGEIK</sequence>
<dbReference type="Proteomes" id="UP000296049">
    <property type="component" value="Unassembled WGS sequence"/>
</dbReference>
<protein>
    <submittedName>
        <fullName evidence="2">Uncharacterized protein</fullName>
    </submittedName>
</protein>
<dbReference type="AlphaFoldDB" id="R0M8J0"/>
<evidence type="ECO:0000256" key="1">
    <source>
        <dbReference type="SAM" id="MobiDB-lite"/>
    </source>
</evidence>
<keyword evidence="3" id="KW-1185">Reference proteome</keyword>